<dbReference type="RefSeq" id="XP_067919624.1">
    <property type="nucleotide sequence ID" value="XM_068068400.1"/>
</dbReference>
<feature type="compositionally biased region" description="Basic and acidic residues" evidence="1">
    <location>
        <begin position="72"/>
        <end position="84"/>
    </location>
</feature>
<sequence>MKLAARCSTPHRVLASHRNGSCYDVLDLRTGVGRRLSHRLLRRFSPTSLTRESPSDPYQAGLFLPRNRPTARGREGRRENEKRNVAPTLVET</sequence>
<dbReference type="Proteomes" id="UP000221165">
    <property type="component" value="Unassembled WGS sequence"/>
</dbReference>
<dbReference type="AlphaFoldDB" id="A0A2C6KAC0"/>
<evidence type="ECO:0000256" key="1">
    <source>
        <dbReference type="SAM" id="MobiDB-lite"/>
    </source>
</evidence>
<name>A0A2C6KAC0_9APIC</name>
<feature type="region of interest" description="Disordered" evidence="1">
    <location>
        <begin position="47"/>
        <end position="92"/>
    </location>
</feature>
<comment type="caution">
    <text evidence="2">The sequence shown here is derived from an EMBL/GenBank/DDBJ whole genome shotgun (WGS) entry which is preliminary data.</text>
</comment>
<dbReference type="EMBL" id="MIGC01004583">
    <property type="protein sequence ID" value="PHJ17910.1"/>
    <property type="molecule type" value="Genomic_DNA"/>
</dbReference>
<protein>
    <submittedName>
        <fullName evidence="2">Uncharacterized protein</fullName>
    </submittedName>
</protein>
<evidence type="ECO:0000313" key="2">
    <source>
        <dbReference type="EMBL" id="PHJ17910.1"/>
    </source>
</evidence>
<keyword evidence="3" id="KW-1185">Reference proteome</keyword>
<accession>A0A2C6KAC0</accession>
<evidence type="ECO:0000313" key="3">
    <source>
        <dbReference type="Proteomes" id="UP000221165"/>
    </source>
</evidence>
<gene>
    <name evidence="2" type="ORF">CSUI_008266</name>
</gene>
<organism evidence="2 3">
    <name type="scientific">Cystoisospora suis</name>
    <dbReference type="NCBI Taxonomy" id="483139"/>
    <lineage>
        <taxon>Eukaryota</taxon>
        <taxon>Sar</taxon>
        <taxon>Alveolata</taxon>
        <taxon>Apicomplexa</taxon>
        <taxon>Conoidasida</taxon>
        <taxon>Coccidia</taxon>
        <taxon>Eucoccidiorida</taxon>
        <taxon>Eimeriorina</taxon>
        <taxon>Sarcocystidae</taxon>
        <taxon>Cystoisospora</taxon>
    </lineage>
</organism>
<proteinExistence type="predicted"/>
<reference evidence="2 3" key="1">
    <citation type="journal article" date="2017" name="Int. J. Parasitol.">
        <title>The genome of the protozoan parasite Cystoisospora suis and a reverse vaccinology approach to identify vaccine candidates.</title>
        <authorList>
            <person name="Palmieri N."/>
            <person name="Shrestha A."/>
            <person name="Ruttkowski B."/>
            <person name="Beck T."/>
            <person name="Vogl C."/>
            <person name="Tomley F."/>
            <person name="Blake D.P."/>
            <person name="Joachim A."/>
        </authorList>
    </citation>
    <scope>NUCLEOTIDE SEQUENCE [LARGE SCALE GENOMIC DNA]</scope>
    <source>
        <strain evidence="2 3">Wien I</strain>
    </source>
</reference>
<dbReference type="GeneID" id="94431611"/>
<dbReference type="VEuPathDB" id="ToxoDB:CSUI_008266"/>